<dbReference type="GO" id="GO:0005654">
    <property type="term" value="C:nucleoplasm"/>
    <property type="evidence" value="ECO:0007669"/>
    <property type="project" value="TreeGrafter"/>
</dbReference>
<dbReference type="AlphaFoldDB" id="A0A9D3M9V2"/>
<gene>
    <name evidence="2" type="ORF">ANANG_G00150340</name>
</gene>
<feature type="compositionally biased region" description="Low complexity" evidence="1">
    <location>
        <begin position="193"/>
        <end position="203"/>
    </location>
</feature>
<dbReference type="Proteomes" id="UP001044222">
    <property type="component" value="Chromosome 8"/>
</dbReference>
<comment type="caution">
    <text evidence="2">The sequence shown here is derived from an EMBL/GenBank/DDBJ whole genome shotgun (WGS) entry which is preliminary data.</text>
</comment>
<dbReference type="InterPro" id="IPR032747">
    <property type="entry name" value="NUFIP2"/>
</dbReference>
<accession>A0A9D3M9V2</accession>
<feature type="region of interest" description="Disordered" evidence="1">
    <location>
        <begin position="1"/>
        <end position="40"/>
    </location>
</feature>
<evidence type="ECO:0000313" key="3">
    <source>
        <dbReference type="Proteomes" id="UP001044222"/>
    </source>
</evidence>
<organism evidence="2 3">
    <name type="scientific">Anguilla anguilla</name>
    <name type="common">European freshwater eel</name>
    <name type="synonym">Muraena anguilla</name>
    <dbReference type="NCBI Taxonomy" id="7936"/>
    <lineage>
        <taxon>Eukaryota</taxon>
        <taxon>Metazoa</taxon>
        <taxon>Chordata</taxon>
        <taxon>Craniata</taxon>
        <taxon>Vertebrata</taxon>
        <taxon>Euteleostomi</taxon>
        <taxon>Actinopterygii</taxon>
        <taxon>Neopterygii</taxon>
        <taxon>Teleostei</taxon>
        <taxon>Anguilliformes</taxon>
        <taxon>Anguillidae</taxon>
        <taxon>Anguilla</taxon>
    </lineage>
</organism>
<proteinExistence type="predicted"/>
<dbReference type="PANTHER" id="PTHR28333">
    <property type="entry name" value="NUCLEAR FRAGILE X MENTAL RETARDATION-INTERACTING PROTEIN 2"/>
    <property type="match status" value="1"/>
</dbReference>
<feature type="region of interest" description="Disordered" evidence="1">
    <location>
        <begin position="59"/>
        <end position="266"/>
    </location>
</feature>
<dbReference type="EMBL" id="JAFIRN010000008">
    <property type="protein sequence ID" value="KAG5843385.1"/>
    <property type="molecule type" value="Genomic_DNA"/>
</dbReference>
<keyword evidence="3" id="KW-1185">Reference proteome</keyword>
<dbReference type="PANTHER" id="PTHR28333:SF2">
    <property type="entry name" value="FMR1-INTERACTING PROTEIN NUFIP2"/>
    <property type="match status" value="1"/>
</dbReference>
<reference evidence="2" key="1">
    <citation type="submission" date="2021-01" db="EMBL/GenBank/DDBJ databases">
        <title>A chromosome-scale assembly of European eel, Anguilla anguilla.</title>
        <authorList>
            <person name="Henkel C."/>
            <person name="Jong-Raadsen S.A."/>
            <person name="Dufour S."/>
            <person name="Weltzien F.-A."/>
            <person name="Palstra A.P."/>
            <person name="Pelster B."/>
            <person name="Spaink H.P."/>
            <person name="Van Den Thillart G.E."/>
            <person name="Jansen H."/>
            <person name="Zahm M."/>
            <person name="Klopp C."/>
            <person name="Cedric C."/>
            <person name="Louis A."/>
            <person name="Berthelot C."/>
            <person name="Parey E."/>
            <person name="Roest Crollius H."/>
            <person name="Montfort J."/>
            <person name="Robinson-Rechavi M."/>
            <person name="Bucao C."/>
            <person name="Bouchez O."/>
            <person name="Gislard M."/>
            <person name="Lluch J."/>
            <person name="Milhes M."/>
            <person name="Lampietro C."/>
            <person name="Lopez Roques C."/>
            <person name="Donnadieu C."/>
            <person name="Braasch I."/>
            <person name="Desvignes T."/>
            <person name="Postlethwait J."/>
            <person name="Bobe J."/>
            <person name="Guiguen Y."/>
            <person name="Dirks R."/>
        </authorList>
    </citation>
    <scope>NUCLEOTIDE SEQUENCE</scope>
    <source>
        <strain evidence="2">Tag_6206</strain>
        <tissue evidence="2">Liver</tissue>
    </source>
</reference>
<evidence type="ECO:0000313" key="2">
    <source>
        <dbReference type="EMBL" id="KAG5843385.1"/>
    </source>
</evidence>
<evidence type="ECO:0000256" key="1">
    <source>
        <dbReference type="SAM" id="MobiDB-lite"/>
    </source>
</evidence>
<dbReference type="GO" id="GO:0010494">
    <property type="term" value="C:cytoplasmic stress granule"/>
    <property type="evidence" value="ECO:0007669"/>
    <property type="project" value="TreeGrafter"/>
</dbReference>
<sequence>MREIRYDSDGRINGSSTEGEKTLSANDPARTLYPVSRNGSRPLRVAAANSRVKKPGKAFGALSAAGSRGSCKCTKSMDSENDKPLGCSPHEGKSSLDKKDSLSLPNGVVSLGAGRVANGYPCEPALDDDGSGSENGYTTPGRRRAGRGGLRGAENVSAPQEEEETMQQGNAAPARPDAGPPSPEPETARPSRPGRQAGAAEAGPEPEPRGRGAAAQKLGGQGRRRPGEKVRGQARQSQARRPGDRERGLVDFVQAPSRFPRGQQQC</sequence>
<dbReference type="Pfam" id="PF15293">
    <property type="entry name" value="NUFIP2"/>
    <property type="match status" value="1"/>
</dbReference>
<name>A0A9D3M9V2_ANGAN</name>
<feature type="compositionally biased region" description="Basic and acidic residues" evidence="1">
    <location>
        <begin position="1"/>
        <end position="10"/>
    </location>
</feature>
<feature type="compositionally biased region" description="Basic and acidic residues" evidence="1">
    <location>
        <begin position="90"/>
        <end position="101"/>
    </location>
</feature>
<protein>
    <submittedName>
        <fullName evidence="2">Uncharacterized protein</fullName>
    </submittedName>
</protein>
<dbReference type="GO" id="GO:0003723">
    <property type="term" value="F:RNA binding"/>
    <property type="evidence" value="ECO:0007669"/>
    <property type="project" value="InterPro"/>
</dbReference>